<proteinExistence type="predicted"/>
<accession>A0ACA9LUU2</accession>
<dbReference type="Proteomes" id="UP000789525">
    <property type="component" value="Unassembled WGS sequence"/>
</dbReference>
<organism evidence="1 2">
    <name type="scientific">Acaulospora colombiana</name>
    <dbReference type="NCBI Taxonomy" id="27376"/>
    <lineage>
        <taxon>Eukaryota</taxon>
        <taxon>Fungi</taxon>
        <taxon>Fungi incertae sedis</taxon>
        <taxon>Mucoromycota</taxon>
        <taxon>Glomeromycotina</taxon>
        <taxon>Glomeromycetes</taxon>
        <taxon>Diversisporales</taxon>
        <taxon>Acaulosporaceae</taxon>
        <taxon>Acaulospora</taxon>
    </lineage>
</organism>
<evidence type="ECO:0000313" key="2">
    <source>
        <dbReference type="Proteomes" id="UP000789525"/>
    </source>
</evidence>
<keyword evidence="2" id="KW-1185">Reference proteome</keyword>
<protein>
    <submittedName>
        <fullName evidence="1">12613_t:CDS:1</fullName>
    </submittedName>
</protein>
<dbReference type="EMBL" id="CAJVPT010008449">
    <property type="protein sequence ID" value="CAG8551880.1"/>
    <property type="molecule type" value="Genomic_DNA"/>
</dbReference>
<reference evidence="1" key="1">
    <citation type="submission" date="2021-06" db="EMBL/GenBank/DDBJ databases">
        <authorList>
            <person name="Kallberg Y."/>
            <person name="Tangrot J."/>
            <person name="Rosling A."/>
        </authorList>
    </citation>
    <scope>NUCLEOTIDE SEQUENCE</scope>
    <source>
        <strain evidence="1">CL356</strain>
    </source>
</reference>
<gene>
    <name evidence="1" type="ORF">ACOLOM_LOCUS4887</name>
</gene>
<evidence type="ECO:0000313" key="1">
    <source>
        <dbReference type="EMBL" id="CAG8551880.1"/>
    </source>
</evidence>
<sequence>MDTLPVELIRSILQNLKPSFSPPTLARDAVWDERDAIPNWWSREHLRHQKRRSIYEELSDFEEELPSANHDPTVHYRTLLPLRLVNRFFNEVFTAFVYQELNLFDPEEETADDEIVRKYGEHITIIRARLVVNGNGSDEMRLTRILSLCGNVQSLGLYYDRTVTTPQSFTQTSLAAEIMSCIENKRLRSLGFYSDLSRVHPGGDISTNDQDLFYEIAKSNQAKLIKRLDVYFDSIPSTVYTLLRTRFTGLEALDIRETFAREVGPIWVEGSKEPFWATYANLTTLKMIGWHNVYPPLIAKLICHFPAIEHFMISACGDPSPAVPHGRSKGWSFHPDGWWNQRRPLKSIHMEHMILWEILAMGTIPTLEMTAVGLRAAHLAKAFIEDNEIFPHLRLLRKESSKRWEHVLGGAAVKYEQDMDPGLLKVCDSRGIELHRDGSWIVHVDYGWCGTHPTNSSKSRAQHYLTNGREGCHLEGTGADSKLVSFSWRTDIVNKSHTNRVNRLFNDICTPFVYQEINLFDLDDEHTEHIAASYGKYVKIIRARIVANAPQPYERRLVNVLFLCENVQSLSLYYRRVLQAIDPGFSSSPLLQRILASIKGGKLLSLGFYSPNSYNSPGENLDARDQGLLYGIAMSDQAKSIKRLDLYFRSMALDLYILIRTRFIALEALTFRNSLEPRIGPIWTLPQYNEPYWTSYSNLTSLQLIGCSNIYPPHIPELVRHFTSLEYFLISACGDPSPSLQHERSKGWSSQSDGWWNQRKPLKAMHIEHMLTWEILVMGTIPVLEITATSLHAAHLANTFLGDNEIFPHLQLLHAEPLESKAFDGYERFLVEGKSETELKMVCDARKIEFRRDATWLIHHRYGWW</sequence>
<name>A0ACA9LUU2_9GLOM</name>
<comment type="caution">
    <text evidence="1">The sequence shown here is derived from an EMBL/GenBank/DDBJ whole genome shotgun (WGS) entry which is preliminary data.</text>
</comment>